<dbReference type="PROSITE" id="PS50110">
    <property type="entry name" value="RESPONSE_REGULATORY"/>
    <property type="match status" value="1"/>
</dbReference>
<dbReference type="Pfam" id="PF00072">
    <property type="entry name" value="Response_reg"/>
    <property type="match status" value="1"/>
</dbReference>
<reference evidence="4 5" key="1">
    <citation type="journal article" date="2024" name="Front. Microbiol.">
        <title>Transcriptomic insights into the dominance of two phototrophs throughout the water column of a tropical hypersaline-alkaline crater lake (Dziani Dzaha, Mayotte).</title>
        <authorList>
            <person name="Duperron S."/>
            <person name="Halary S."/>
            <person name="Bouly J.-P."/>
            <person name="Roussel T."/>
            <person name="Hugoni M."/>
            <person name="Bruto M."/>
            <person name="Oger P."/>
            <person name="Duval C."/>
            <person name="Woo A."/>
            <person name="Jezequiel D."/>
            <person name="Ader M."/>
            <person name="Leboulanger C."/>
            <person name="Agogue H."/>
            <person name="Grossi V."/>
            <person name="Trousselier M."/>
            <person name="Bernard C."/>
        </authorList>
    </citation>
    <scope>NUCLEOTIDE SEQUENCE [LARGE SCALE GENOMIC DNA]</scope>
    <source>
        <strain evidence="4 5">PMC 851.14</strain>
    </source>
</reference>
<evidence type="ECO:0000256" key="1">
    <source>
        <dbReference type="ARBA" id="ARBA00022553"/>
    </source>
</evidence>
<accession>A0ABU9EMR9</accession>
<keyword evidence="5" id="KW-1185">Reference proteome</keyword>
<comment type="caution">
    <text evidence="4">The sequence shown here is derived from an EMBL/GenBank/DDBJ whole genome shotgun (WGS) entry which is preliminary data.</text>
</comment>
<feature type="modified residue" description="4-aspartylphosphate" evidence="2">
    <location>
        <position position="71"/>
    </location>
</feature>
<protein>
    <submittedName>
        <fullName evidence="4">Response regulator</fullName>
    </submittedName>
</protein>
<evidence type="ECO:0000313" key="5">
    <source>
        <dbReference type="Proteomes" id="UP001387447"/>
    </source>
</evidence>
<dbReference type="EMBL" id="JBBWYZ010000013">
    <property type="protein sequence ID" value="MEK9513217.1"/>
    <property type="molecule type" value="Genomic_DNA"/>
</dbReference>
<dbReference type="InterPro" id="IPR001789">
    <property type="entry name" value="Sig_transdc_resp-reg_receiver"/>
</dbReference>
<feature type="domain" description="Response regulatory" evidence="3">
    <location>
        <begin position="22"/>
        <end position="137"/>
    </location>
</feature>
<evidence type="ECO:0000256" key="2">
    <source>
        <dbReference type="PROSITE-ProRule" id="PRU00169"/>
    </source>
</evidence>
<dbReference type="PANTHER" id="PTHR44591">
    <property type="entry name" value="STRESS RESPONSE REGULATOR PROTEIN 1"/>
    <property type="match status" value="1"/>
</dbReference>
<dbReference type="PANTHER" id="PTHR44591:SF3">
    <property type="entry name" value="RESPONSE REGULATORY DOMAIN-CONTAINING PROTEIN"/>
    <property type="match status" value="1"/>
</dbReference>
<keyword evidence="1 2" id="KW-0597">Phosphoprotein</keyword>
<dbReference type="Proteomes" id="UP001387447">
    <property type="component" value="Unassembled WGS sequence"/>
</dbReference>
<dbReference type="InterPro" id="IPR050595">
    <property type="entry name" value="Bact_response_regulator"/>
</dbReference>
<proteinExistence type="predicted"/>
<dbReference type="Gene3D" id="3.40.50.2300">
    <property type="match status" value="1"/>
</dbReference>
<sequence length="153" mass="17088">MDIVNKMTMNIYDSVIPQNPANILIVDDSIDGRLLVEILLQDAGYNVQTAESGQVALQMVESSPPDLIILDLMMPKMSGYEVIKILRCQPTIPFIPVLIMTACGYLEEREQAQIDVDGIIYKPIDLDLLLSQVEGLLKKTKKPRNEYCLGSYG</sequence>
<name>A0ABU9EMR9_LIMFS</name>
<dbReference type="InterPro" id="IPR011006">
    <property type="entry name" value="CheY-like_superfamily"/>
</dbReference>
<dbReference type="SUPFAM" id="SSF52172">
    <property type="entry name" value="CheY-like"/>
    <property type="match status" value="1"/>
</dbReference>
<dbReference type="SMART" id="SM00448">
    <property type="entry name" value="REC"/>
    <property type="match status" value="1"/>
</dbReference>
<evidence type="ECO:0000313" key="4">
    <source>
        <dbReference type="EMBL" id="MEK9513217.1"/>
    </source>
</evidence>
<gene>
    <name evidence="4" type="ORF">AAEJ74_16490</name>
</gene>
<evidence type="ECO:0000259" key="3">
    <source>
        <dbReference type="PROSITE" id="PS50110"/>
    </source>
</evidence>
<organism evidence="4 5">
    <name type="scientific">Limnospira fusiformis PMC 851.14</name>
    <dbReference type="NCBI Taxonomy" id="2219512"/>
    <lineage>
        <taxon>Bacteria</taxon>
        <taxon>Bacillati</taxon>
        <taxon>Cyanobacteriota</taxon>
        <taxon>Cyanophyceae</taxon>
        <taxon>Oscillatoriophycideae</taxon>
        <taxon>Oscillatoriales</taxon>
        <taxon>Sirenicapillariaceae</taxon>
        <taxon>Limnospira</taxon>
    </lineage>
</organism>